<dbReference type="InterPro" id="IPR036388">
    <property type="entry name" value="WH-like_DNA-bd_sf"/>
</dbReference>
<dbReference type="InterPro" id="IPR013324">
    <property type="entry name" value="RNA_pol_sigma_r3/r4-like"/>
</dbReference>
<accession>A0A432ZCE0</accession>
<dbReference type="PANTHER" id="PTHR43133:SF8">
    <property type="entry name" value="RNA POLYMERASE SIGMA FACTOR HI_1459-RELATED"/>
    <property type="match status" value="1"/>
</dbReference>
<dbReference type="GO" id="GO:0003677">
    <property type="term" value="F:DNA binding"/>
    <property type="evidence" value="ECO:0007669"/>
    <property type="project" value="UniProtKB-KW"/>
</dbReference>
<sequence length="180" mass="21256">MFAPSDQRLVKRARAHHKQAWLQLVKRYEGLVFNHALRMTGNRDDAMDVMQEVFISVFRNLHLWRGDSSFKTWLMTIAQHRCVEHFRRQRPQAQEDVLEHIASDDDWHNPEAVYRGQAQGQQLVRAMQALPFEQRQVVELKFFQHLTLEQIAQQTDCSVNTIKSRFYKAIAALQQQLESL</sequence>
<keyword evidence="5" id="KW-0804">Transcription</keyword>
<keyword evidence="9" id="KW-1185">Reference proteome</keyword>
<name>A0A432ZCE0_9GAMM</name>
<evidence type="ECO:0000259" key="6">
    <source>
        <dbReference type="Pfam" id="PF04542"/>
    </source>
</evidence>
<dbReference type="InterPro" id="IPR013325">
    <property type="entry name" value="RNA_pol_sigma_r2"/>
</dbReference>
<dbReference type="PANTHER" id="PTHR43133">
    <property type="entry name" value="RNA POLYMERASE ECF-TYPE SIGMA FACTO"/>
    <property type="match status" value="1"/>
</dbReference>
<dbReference type="GO" id="GO:0006352">
    <property type="term" value="P:DNA-templated transcription initiation"/>
    <property type="evidence" value="ECO:0007669"/>
    <property type="project" value="InterPro"/>
</dbReference>
<evidence type="ECO:0000256" key="4">
    <source>
        <dbReference type="ARBA" id="ARBA00023125"/>
    </source>
</evidence>
<dbReference type="NCBIfam" id="TIGR02937">
    <property type="entry name" value="sigma70-ECF"/>
    <property type="match status" value="1"/>
</dbReference>
<feature type="domain" description="RNA polymerase sigma factor 70 region 4 type 2" evidence="7">
    <location>
        <begin position="121"/>
        <end position="173"/>
    </location>
</feature>
<keyword evidence="2" id="KW-0805">Transcription regulation</keyword>
<gene>
    <name evidence="8" type="ORF">CWI83_09535</name>
</gene>
<dbReference type="SUPFAM" id="SSF88659">
    <property type="entry name" value="Sigma3 and sigma4 domains of RNA polymerase sigma factors"/>
    <property type="match status" value="1"/>
</dbReference>
<comment type="caution">
    <text evidence="8">The sequence shown here is derived from an EMBL/GenBank/DDBJ whole genome shotgun (WGS) entry which is preliminary data.</text>
</comment>
<dbReference type="InterPro" id="IPR039425">
    <property type="entry name" value="RNA_pol_sigma-70-like"/>
</dbReference>
<keyword evidence="4" id="KW-0238">DNA-binding</keyword>
<dbReference type="AlphaFoldDB" id="A0A432ZCE0"/>
<dbReference type="InterPro" id="IPR013249">
    <property type="entry name" value="RNA_pol_sigma70_r4_t2"/>
</dbReference>
<keyword evidence="3" id="KW-0731">Sigma factor</keyword>
<dbReference type="EMBL" id="PIQG01000005">
    <property type="protein sequence ID" value="RUO75615.1"/>
    <property type="molecule type" value="Genomic_DNA"/>
</dbReference>
<dbReference type="Pfam" id="PF04542">
    <property type="entry name" value="Sigma70_r2"/>
    <property type="match status" value="1"/>
</dbReference>
<dbReference type="Pfam" id="PF08281">
    <property type="entry name" value="Sigma70_r4_2"/>
    <property type="match status" value="1"/>
</dbReference>
<evidence type="ECO:0000259" key="7">
    <source>
        <dbReference type="Pfam" id="PF08281"/>
    </source>
</evidence>
<reference evidence="8 9" key="1">
    <citation type="journal article" date="2011" name="Front. Microbiol.">
        <title>Genomic signatures of strain selection and enhancement in Bacillus atrophaeus var. globigii, a historical biowarfare simulant.</title>
        <authorList>
            <person name="Gibbons H.S."/>
            <person name="Broomall S.M."/>
            <person name="McNew L.A."/>
            <person name="Daligault H."/>
            <person name="Chapman C."/>
            <person name="Bruce D."/>
            <person name="Karavis M."/>
            <person name="Krepps M."/>
            <person name="McGregor P.A."/>
            <person name="Hong C."/>
            <person name="Park K.H."/>
            <person name="Akmal A."/>
            <person name="Feldman A."/>
            <person name="Lin J.S."/>
            <person name="Chang W.E."/>
            <person name="Higgs B.W."/>
            <person name="Demirev P."/>
            <person name="Lindquist J."/>
            <person name="Liem A."/>
            <person name="Fochler E."/>
            <person name="Read T.D."/>
            <person name="Tapia R."/>
            <person name="Johnson S."/>
            <person name="Bishop-Lilly K.A."/>
            <person name="Detter C."/>
            <person name="Han C."/>
            <person name="Sozhamannan S."/>
            <person name="Rosenzweig C.N."/>
            <person name="Skowronski E.W."/>
        </authorList>
    </citation>
    <scope>NUCLEOTIDE SEQUENCE [LARGE SCALE GENOMIC DNA]</scope>
    <source>
        <strain evidence="8 9">PIT1</strain>
    </source>
</reference>
<dbReference type="InterPro" id="IPR014284">
    <property type="entry name" value="RNA_pol_sigma-70_dom"/>
</dbReference>
<evidence type="ECO:0000256" key="2">
    <source>
        <dbReference type="ARBA" id="ARBA00023015"/>
    </source>
</evidence>
<dbReference type="CDD" id="cd06171">
    <property type="entry name" value="Sigma70_r4"/>
    <property type="match status" value="1"/>
</dbReference>
<evidence type="ECO:0000256" key="1">
    <source>
        <dbReference type="ARBA" id="ARBA00010641"/>
    </source>
</evidence>
<comment type="similarity">
    <text evidence="1">Belongs to the sigma-70 factor family. ECF subfamily.</text>
</comment>
<evidence type="ECO:0000256" key="5">
    <source>
        <dbReference type="ARBA" id="ARBA00023163"/>
    </source>
</evidence>
<dbReference type="Proteomes" id="UP000288279">
    <property type="component" value="Unassembled WGS sequence"/>
</dbReference>
<dbReference type="Gene3D" id="1.10.1740.10">
    <property type="match status" value="1"/>
</dbReference>
<evidence type="ECO:0000256" key="3">
    <source>
        <dbReference type="ARBA" id="ARBA00023082"/>
    </source>
</evidence>
<proteinExistence type="inferred from homology"/>
<dbReference type="OrthoDB" id="9784272at2"/>
<dbReference type="Gene3D" id="1.10.10.10">
    <property type="entry name" value="Winged helix-like DNA-binding domain superfamily/Winged helix DNA-binding domain"/>
    <property type="match status" value="1"/>
</dbReference>
<protein>
    <submittedName>
        <fullName evidence="8">RNA polymerase subunit sigma-70</fullName>
    </submittedName>
</protein>
<dbReference type="GO" id="GO:0016987">
    <property type="term" value="F:sigma factor activity"/>
    <property type="evidence" value="ECO:0007669"/>
    <property type="project" value="UniProtKB-KW"/>
</dbReference>
<dbReference type="SUPFAM" id="SSF88946">
    <property type="entry name" value="Sigma2 domain of RNA polymerase sigma factors"/>
    <property type="match status" value="1"/>
</dbReference>
<organism evidence="8 9">
    <name type="scientific">Pseudidiomarina taiwanensis</name>
    <dbReference type="NCBI Taxonomy" id="337250"/>
    <lineage>
        <taxon>Bacteria</taxon>
        <taxon>Pseudomonadati</taxon>
        <taxon>Pseudomonadota</taxon>
        <taxon>Gammaproteobacteria</taxon>
        <taxon>Alteromonadales</taxon>
        <taxon>Idiomarinaceae</taxon>
        <taxon>Pseudidiomarina</taxon>
    </lineage>
</organism>
<dbReference type="InterPro" id="IPR007627">
    <property type="entry name" value="RNA_pol_sigma70_r2"/>
</dbReference>
<evidence type="ECO:0000313" key="9">
    <source>
        <dbReference type="Proteomes" id="UP000288279"/>
    </source>
</evidence>
<dbReference type="RefSeq" id="WP_126828448.1">
    <property type="nucleotide sequence ID" value="NZ_PIQG01000005.1"/>
</dbReference>
<feature type="domain" description="RNA polymerase sigma-70 region 2" evidence="6">
    <location>
        <begin position="24"/>
        <end position="90"/>
    </location>
</feature>
<evidence type="ECO:0000313" key="8">
    <source>
        <dbReference type="EMBL" id="RUO75615.1"/>
    </source>
</evidence>